<evidence type="ECO:0000313" key="7">
    <source>
        <dbReference type="Proteomes" id="UP000316560"/>
    </source>
</evidence>
<evidence type="ECO:0000256" key="5">
    <source>
        <dbReference type="SAM" id="Phobius"/>
    </source>
</evidence>
<evidence type="ECO:0000256" key="1">
    <source>
        <dbReference type="ARBA" id="ARBA00004141"/>
    </source>
</evidence>
<reference evidence="6 7" key="1">
    <citation type="submission" date="2019-06" db="EMBL/GenBank/DDBJ databases">
        <title>Sequencing the genomes of 1000 actinobacteria strains.</title>
        <authorList>
            <person name="Klenk H.-P."/>
        </authorList>
    </citation>
    <scope>NUCLEOTIDE SEQUENCE [LARGE SCALE GENOMIC DNA]</scope>
    <source>
        <strain evidence="6 7">DSM 21947</strain>
    </source>
</reference>
<evidence type="ECO:0000256" key="2">
    <source>
        <dbReference type="ARBA" id="ARBA00022692"/>
    </source>
</evidence>
<dbReference type="GO" id="GO:0009403">
    <property type="term" value="P:toxin biosynthetic process"/>
    <property type="evidence" value="ECO:0007669"/>
    <property type="project" value="InterPro"/>
</dbReference>
<dbReference type="InterPro" id="IPR043504">
    <property type="entry name" value="Peptidase_S1_PA_chymotrypsin"/>
</dbReference>
<dbReference type="InterPro" id="IPR003825">
    <property type="entry name" value="Colicin-V_CvpA"/>
</dbReference>
<gene>
    <name evidence="6" type="ORF">FB472_0498</name>
</gene>
<dbReference type="PANTHER" id="PTHR43019">
    <property type="entry name" value="SERINE ENDOPROTEASE DEGS"/>
    <property type="match status" value="1"/>
</dbReference>
<dbReference type="OrthoDB" id="9766361at2"/>
<dbReference type="Pfam" id="PF13365">
    <property type="entry name" value="Trypsin_2"/>
    <property type="match status" value="1"/>
</dbReference>
<keyword evidence="4 5" id="KW-0472">Membrane</keyword>
<sequence>MNAALLLDLLLIVLLLGYAGYGINVGLTRSVFVIAGIVAGVVAAVLFAPAVARAIPEPQIRVVVTIAAAIGLIAVGHAIGHAIAKGLSEELDTSRLRGIDRAAGGVVIGVIAALVVSTVSFSVAQLGSPLLSRTIADSAVIGTIHDLTPGNVEVAIAQLRTVLADQAVPFFTAELGRTEATIPGIDTGSAALSTAAASVVRITGNAYACGQAQTGTGFIVADERVVTNAHVVAGIEQPVVEALNGQVLTGKVVYFDARDDLAIIAVPGLTPRPLPLGITARPGSSAAIQGYPFGGPITIGAALVQRISVATSPDIYGTGDFPREVYTLAGQVNPGNSGGPLLTLDGTVIGTVFARSADQENVGYAVTLTELRPVVDKAPTLNGTVSSGACIRE</sequence>
<proteinExistence type="predicted"/>
<dbReference type="AlphaFoldDB" id="A0A8H2PT79"/>
<keyword evidence="7" id="KW-1185">Reference proteome</keyword>
<protein>
    <submittedName>
        <fullName evidence="6">Colicin V production protein</fullName>
    </submittedName>
</protein>
<dbReference type="InterPro" id="IPR009003">
    <property type="entry name" value="Peptidase_S1_PA"/>
</dbReference>
<feature type="transmembrane region" description="Helical" evidence="5">
    <location>
        <begin position="62"/>
        <end position="83"/>
    </location>
</feature>
<dbReference type="Pfam" id="PF02674">
    <property type="entry name" value="Colicin_V"/>
    <property type="match status" value="1"/>
</dbReference>
<keyword evidence="2 5" id="KW-0812">Transmembrane</keyword>
<feature type="transmembrane region" description="Helical" evidence="5">
    <location>
        <begin position="103"/>
        <end position="124"/>
    </location>
</feature>
<feature type="transmembrane region" description="Helical" evidence="5">
    <location>
        <begin position="29"/>
        <end position="50"/>
    </location>
</feature>
<keyword evidence="3 5" id="KW-1133">Transmembrane helix</keyword>
<accession>A0A8H2PT79</accession>
<evidence type="ECO:0000256" key="3">
    <source>
        <dbReference type="ARBA" id="ARBA00022989"/>
    </source>
</evidence>
<dbReference type="SUPFAM" id="SSF50494">
    <property type="entry name" value="Trypsin-like serine proteases"/>
    <property type="match status" value="1"/>
</dbReference>
<dbReference type="InterPro" id="IPR047680">
    <property type="entry name" value="MarP-like"/>
</dbReference>
<organism evidence="6 7">
    <name type="scientific">Rhodoglobus vestalii</name>
    <dbReference type="NCBI Taxonomy" id="193384"/>
    <lineage>
        <taxon>Bacteria</taxon>
        <taxon>Bacillati</taxon>
        <taxon>Actinomycetota</taxon>
        <taxon>Actinomycetes</taxon>
        <taxon>Micrococcales</taxon>
        <taxon>Microbacteriaceae</taxon>
        <taxon>Rhodoglobus</taxon>
    </lineage>
</organism>
<dbReference type="GO" id="GO:0004252">
    <property type="term" value="F:serine-type endopeptidase activity"/>
    <property type="evidence" value="ECO:0007669"/>
    <property type="project" value="InterPro"/>
</dbReference>
<dbReference type="Gene3D" id="2.40.10.10">
    <property type="entry name" value="Trypsin-like serine proteases"/>
    <property type="match status" value="2"/>
</dbReference>
<comment type="subcellular location">
    <subcellularLocation>
        <location evidence="1">Membrane</location>
        <topology evidence="1">Multi-pass membrane protein</topology>
    </subcellularLocation>
</comment>
<dbReference type="PANTHER" id="PTHR43019:SF23">
    <property type="entry name" value="PROTEASE DO-LIKE 5, CHLOROPLASTIC"/>
    <property type="match status" value="1"/>
</dbReference>
<dbReference type="RefSeq" id="WP_141989498.1">
    <property type="nucleotide sequence ID" value="NZ_VFRA01000001.1"/>
</dbReference>
<name>A0A8H2PT79_9MICO</name>
<comment type="caution">
    <text evidence="6">The sequence shown here is derived from an EMBL/GenBank/DDBJ whole genome shotgun (WGS) entry which is preliminary data.</text>
</comment>
<dbReference type="GO" id="GO:0006508">
    <property type="term" value="P:proteolysis"/>
    <property type="evidence" value="ECO:0007669"/>
    <property type="project" value="InterPro"/>
</dbReference>
<evidence type="ECO:0000256" key="4">
    <source>
        <dbReference type="ARBA" id="ARBA00023136"/>
    </source>
</evidence>
<dbReference type="PRINTS" id="PR00834">
    <property type="entry name" value="PROTEASES2C"/>
</dbReference>
<dbReference type="NCBIfam" id="NF033740">
    <property type="entry name" value="MarP_fam_protase"/>
    <property type="match status" value="1"/>
</dbReference>
<dbReference type="GO" id="GO:0016020">
    <property type="term" value="C:membrane"/>
    <property type="evidence" value="ECO:0007669"/>
    <property type="project" value="UniProtKB-SubCell"/>
</dbReference>
<dbReference type="EMBL" id="VFRA01000001">
    <property type="protein sequence ID" value="TQO18966.1"/>
    <property type="molecule type" value="Genomic_DNA"/>
</dbReference>
<dbReference type="Proteomes" id="UP000316560">
    <property type="component" value="Unassembled WGS sequence"/>
</dbReference>
<dbReference type="InterPro" id="IPR001940">
    <property type="entry name" value="Peptidase_S1C"/>
</dbReference>
<evidence type="ECO:0000313" key="6">
    <source>
        <dbReference type="EMBL" id="TQO18966.1"/>
    </source>
</evidence>